<reference evidence="9" key="1">
    <citation type="journal article" date="2019" name="Int. J. Syst. Evol. Microbiol.">
        <title>The Global Catalogue of Microorganisms (GCM) 10K type strain sequencing project: providing services to taxonomists for standard genome sequencing and annotation.</title>
        <authorList>
            <consortium name="The Broad Institute Genomics Platform"/>
            <consortium name="The Broad Institute Genome Sequencing Center for Infectious Disease"/>
            <person name="Wu L."/>
            <person name="Ma J."/>
        </authorList>
    </citation>
    <scope>NUCLEOTIDE SEQUENCE [LARGE SCALE GENOMIC DNA]</scope>
    <source>
        <strain evidence="9">CCUG 53270</strain>
    </source>
</reference>
<feature type="transmembrane region" description="Helical" evidence="7">
    <location>
        <begin position="204"/>
        <end position="221"/>
    </location>
</feature>
<feature type="transmembrane region" description="Helical" evidence="7">
    <location>
        <begin position="78"/>
        <end position="97"/>
    </location>
</feature>
<evidence type="ECO:0000256" key="5">
    <source>
        <dbReference type="ARBA" id="ARBA00022989"/>
    </source>
</evidence>
<keyword evidence="5 7" id="KW-1133">Transmembrane helix</keyword>
<feature type="transmembrane region" description="Helical" evidence="7">
    <location>
        <begin position="153"/>
        <end position="171"/>
    </location>
</feature>
<evidence type="ECO:0000256" key="2">
    <source>
        <dbReference type="ARBA" id="ARBA00022475"/>
    </source>
</evidence>
<feature type="transmembrane region" description="Helical" evidence="7">
    <location>
        <begin position="228"/>
        <end position="247"/>
    </location>
</feature>
<keyword evidence="6 7" id="KW-0472">Membrane</keyword>
<protein>
    <recommendedName>
        <fullName evidence="10">Glycosyl transferase family 4</fullName>
    </recommendedName>
</protein>
<sequence>MLMAWVLYSLLLYFLGRALMPGWIRFMENHRLTDSNYNGDRIPTAGGLFIVMMLLIHSLVIQGIAYGKPTAGSQGINLALSNVYTLGAVTVAFLGFLDDTVGHKTPKGFTGHWRLWKEHRVVSTGIVKAGGVAMAAMLFVLRGDTDLSAPWGGIALQWLCIVLAANGINLLDTRPGRAFKGFGALYLLATAVVMLNNQGHGQDFLVMSLPVLVSMALLLGADLKGQIMLGDTGANLLGFVLGCWIVQATGWKLQLLLLAGFILLHAITWRHSLSRLIDNHRWLSWLDSLGRESGPKQN</sequence>
<evidence type="ECO:0008006" key="10">
    <source>
        <dbReference type="Google" id="ProtNLM"/>
    </source>
</evidence>
<organism evidence="8 9">
    <name type="scientific">Paenibacillus vulneris</name>
    <dbReference type="NCBI Taxonomy" id="1133364"/>
    <lineage>
        <taxon>Bacteria</taxon>
        <taxon>Bacillati</taxon>
        <taxon>Bacillota</taxon>
        <taxon>Bacilli</taxon>
        <taxon>Bacillales</taxon>
        <taxon>Paenibacillaceae</taxon>
        <taxon>Paenibacillus</taxon>
    </lineage>
</organism>
<keyword evidence="4 7" id="KW-0812">Transmembrane</keyword>
<evidence type="ECO:0000256" key="6">
    <source>
        <dbReference type="ARBA" id="ARBA00023136"/>
    </source>
</evidence>
<evidence type="ECO:0000313" key="8">
    <source>
        <dbReference type="EMBL" id="MFD1218513.1"/>
    </source>
</evidence>
<comment type="subcellular location">
    <subcellularLocation>
        <location evidence="1">Cell membrane</location>
        <topology evidence="1">Multi-pass membrane protein</topology>
    </subcellularLocation>
</comment>
<gene>
    <name evidence="8" type="ORF">ACFQ4B_00150</name>
</gene>
<proteinExistence type="predicted"/>
<dbReference type="Proteomes" id="UP001597180">
    <property type="component" value="Unassembled WGS sequence"/>
</dbReference>
<evidence type="ECO:0000313" key="9">
    <source>
        <dbReference type="Proteomes" id="UP001597180"/>
    </source>
</evidence>
<keyword evidence="3" id="KW-0808">Transferase</keyword>
<dbReference type="InterPro" id="IPR000715">
    <property type="entry name" value="Glycosyl_transferase_4"/>
</dbReference>
<dbReference type="PANTHER" id="PTHR22926">
    <property type="entry name" value="PHOSPHO-N-ACETYLMURAMOYL-PENTAPEPTIDE-TRANSFERASE"/>
    <property type="match status" value="1"/>
</dbReference>
<evidence type="ECO:0000256" key="1">
    <source>
        <dbReference type="ARBA" id="ARBA00004651"/>
    </source>
</evidence>
<feature type="transmembrane region" description="Helical" evidence="7">
    <location>
        <begin position="6"/>
        <end position="24"/>
    </location>
</feature>
<evidence type="ECO:0000256" key="4">
    <source>
        <dbReference type="ARBA" id="ARBA00022692"/>
    </source>
</evidence>
<dbReference type="RefSeq" id="WP_345592475.1">
    <property type="nucleotide sequence ID" value="NZ_BAABJG010000032.1"/>
</dbReference>
<name>A0ABW3UC60_9BACL</name>
<dbReference type="PANTHER" id="PTHR22926:SF3">
    <property type="entry name" value="UNDECAPRENYL-PHOSPHATE ALPHA-N-ACETYLGLUCOSAMINYL 1-PHOSPHATE TRANSFERASE"/>
    <property type="match status" value="1"/>
</dbReference>
<keyword evidence="2" id="KW-1003">Cell membrane</keyword>
<dbReference type="Pfam" id="PF00953">
    <property type="entry name" value="Glycos_transf_4"/>
    <property type="match status" value="1"/>
</dbReference>
<evidence type="ECO:0000256" key="7">
    <source>
        <dbReference type="SAM" id="Phobius"/>
    </source>
</evidence>
<comment type="caution">
    <text evidence="8">The sequence shown here is derived from an EMBL/GenBank/DDBJ whole genome shotgun (WGS) entry which is preliminary data.</text>
</comment>
<feature type="transmembrane region" description="Helical" evidence="7">
    <location>
        <begin position="45"/>
        <end position="66"/>
    </location>
</feature>
<feature type="transmembrane region" description="Helical" evidence="7">
    <location>
        <begin position="121"/>
        <end position="141"/>
    </location>
</feature>
<evidence type="ECO:0000256" key="3">
    <source>
        <dbReference type="ARBA" id="ARBA00022679"/>
    </source>
</evidence>
<dbReference type="EMBL" id="JBHTLU010000002">
    <property type="protein sequence ID" value="MFD1218513.1"/>
    <property type="molecule type" value="Genomic_DNA"/>
</dbReference>
<accession>A0ABW3UC60</accession>
<keyword evidence="9" id="KW-1185">Reference proteome</keyword>
<feature type="transmembrane region" description="Helical" evidence="7">
    <location>
        <begin position="178"/>
        <end position="198"/>
    </location>
</feature>